<sequence length="101" mass="11670">MKNKREKHRHASNCGLTPYVHYGVAFNLKSDLRDNRHIHLKTCATSPTTLAARHTSRIVVIVAVVFLWRNLTVNGVFFPCRSLRRIPNTTSTVYKRHRTNT</sequence>
<reference evidence="1" key="1">
    <citation type="journal article" date="2012" name="Proc. Natl. Acad. Sci. U.S.A.">
        <title>Antigenic diversity is generated by distinct evolutionary mechanisms in African trypanosome species.</title>
        <authorList>
            <person name="Jackson A.P."/>
            <person name="Berry A."/>
            <person name="Aslett M."/>
            <person name="Allison H.C."/>
            <person name="Burton P."/>
            <person name="Vavrova-Anderson J."/>
            <person name="Brown R."/>
            <person name="Browne H."/>
            <person name="Corton N."/>
            <person name="Hauser H."/>
            <person name="Gamble J."/>
            <person name="Gilderthorp R."/>
            <person name="Marcello L."/>
            <person name="McQuillan J."/>
            <person name="Otto T.D."/>
            <person name="Quail M.A."/>
            <person name="Sanders M.J."/>
            <person name="van Tonder A."/>
            <person name="Ginger M.L."/>
            <person name="Field M.C."/>
            <person name="Barry J.D."/>
            <person name="Hertz-Fowler C."/>
            <person name="Berriman M."/>
        </authorList>
    </citation>
    <scope>NUCLEOTIDE SEQUENCE</scope>
    <source>
        <strain evidence="1">Y486</strain>
    </source>
</reference>
<name>G0TVR9_TRYVY</name>
<accession>G0TVR9</accession>
<proteinExistence type="predicted"/>
<evidence type="ECO:0000313" key="1">
    <source>
        <dbReference type="EMBL" id="CCC48035.1"/>
    </source>
</evidence>
<protein>
    <submittedName>
        <fullName evidence="1">Uncharacterized protein</fullName>
    </submittedName>
</protein>
<organism evidence="1">
    <name type="scientific">Trypanosoma vivax (strain Y486)</name>
    <dbReference type="NCBI Taxonomy" id="1055687"/>
    <lineage>
        <taxon>Eukaryota</taxon>
        <taxon>Discoba</taxon>
        <taxon>Euglenozoa</taxon>
        <taxon>Kinetoplastea</taxon>
        <taxon>Metakinetoplastina</taxon>
        <taxon>Trypanosomatida</taxon>
        <taxon>Trypanosomatidae</taxon>
        <taxon>Trypanosoma</taxon>
        <taxon>Duttonella</taxon>
    </lineage>
</organism>
<dbReference type="EMBL" id="HE573021">
    <property type="protein sequence ID" value="CCC48035.1"/>
    <property type="molecule type" value="Genomic_DNA"/>
</dbReference>
<dbReference type="AlphaFoldDB" id="G0TVR9"/>
<gene>
    <name evidence="1" type="ORF">TVY486_0502390</name>
</gene>